<evidence type="ECO:0000313" key="2">
    <source>
        <dbReference type="Proteomes" id="UP000305067"/>
    </source>
</evidence>
<sequence length="168" mass="19142">MKEISHHFITFRRDIQSMLVQAETSHTCVPLLRSSRCCQHSGRRLRRDQEDRANVFRPEQWRAFGHDRRQTHRSHQHFPNGCSTLRPECYATTRRVLRGTQPSASRGFSRCAFPETANDKTVPLELDRIAGLGQSSAVSMPQMSTLIQSTVVNGNPEVFMSIYLASSP</sequence>
<dbReference type="AlphaFoldDB" id="A0A5C3QQV9"/>
<evidence type="ECO:0000313" key="1">
    <source>
        <dbReference type="EMBL" id="TFL04373.1"/>
    </source>
</evidence>
<proteinExistence type="predicted"/>
<accession>A0A5C3QQV9</accession>
<gene>
    <name evidence="1" type="ORF">BDV98DRAFT_314870</name>
</gene>
<name>A0A5C3QQV9_9AGAR</name>
<protein>
    <submittedName>
        <fullName evidence="1">Uncharacterized protein</fullName>
    </submittedName>
</protein>
<reference evidence="1 2" key="1">
    <citation type="journal article" date="2019" name="Nat. Ecol. Evol.">
        <title>Megaphylogeny resolves global patterns of mushroom evolution.</title>
        <authorList>
            <person name="Varga T."/>
            <person name="Krizsan K."/>
            <person name="Foldi C."/>
            <person name="Dima B."/>
            <person name="Sanchez-Garcia M."/>
            <person name="Sanchez-Ramirez S."/>
            <person name="Szollosi G.J."/>
            <person name="Szarkandi J.G."/>
            <person name="Papp V."/>
            <person name="Albert L."/>
            <person name="Andreopoulos W."/>
            <person name="Angelini C."/>
            <person name="Antonin V."/>
            <person name="Barry K.W."/>
            <person name="Bougher N.L."/>
            <person name="Buchanan P."/>
            <person name="Buyck B."/>
            <person name="Bense V."/>
            <person name="Catcheside P."/>
            <person name="Chovatia M."/>
            <person name="Cooper J."/>
            <person name="Damon W."/>
            <person name="Desjardin D."/>
            <person name="Finy P."/>
            <person name="Geml J."/>
            <person name="Haridas S."/>
            <person name="Hughes K."/>
            <person name="Justo A."/>
            <person name="Karasinski D."/>
            <person name="Kautmanova I."/>
            <person name="Kiss B."/>
            <person name="Kocsube S."/>
            <person name="Kotiranta H."/>
            <person name="LaButti K.M."/>
            <person name="Lechner B.E."/>
            <person name="Liimatainen K."/>
            <person name="Lipzen A."/>
            <person name="Lukacs Z."/>
            <person name="Mihaltcheva S."/>
            <person name="Morgado L.N."/>
            <person name="Niskanen T."/>
            <person name="Noordeloos M.E."/>
            <person name="Ohm R.A."/>
            <person name="Ortiz-Santana B."/>
            <person name="Ovrebo C."/>
            <person name="Racz N."/>
            <person name="Riley R."/>
            <person name="Savchenko A."/>
            <person name="Shiryaev A."/>
            <person name="Soop K."/>
            <person name="Spirin V."/>
            <person name="Szebenyi C."/>
            <person name="Tomsovsky M."/>
            <person name="Tulloss R.E."/>
            <person name="Uehling J."/>
            <person name="Grigoriev I.V."/>
            <person name="Vagvolgyi C."/>
            <person name="Papp T."/>
            <person name="Martin F.M."/>
            <person name="Miettinen O."/>
            <person name="Hibbett D.S."/>
            <person name="Nagy L.G."/>
        </authorList>
    </citation>
    <scope>NUCLEOTIDE SEQUENCE [LARGE SCALE GENOMIC DNA]</scope>
    <source>
        <strain evidence="1 2">CBS 309.79</strain>
    </source>
</reference>
<dbReference type="EMBL" id="ML178818">
    <property type="protein sequence ID" value="TFL04373.1"/>
    <property type="molecule type" value="Genomic_DNA"/>
</dbReference>
<dbReference type="Proteomes" id="UP000305067">
    <property type="component" value="Unassembled WGS sequence"/>
</dbReference>
<keyword evidence="2" id="KW-1185">Reference proteome</keyword>
<organism evidence="1 2">
    <name type="scientific">Pterulicium gracile</name>
    <dbReference type="NCBI Taxonomy" id="1884261"/>
    <lineage>
        <taxon>Eukaryota</taxon>
        <taxon>Fungi</taxon>
        <taxon>Dikarya</taxon>
        <taxon>Basidiomycota</taxon>
        <taxon>Agaricomycotina</taxon>
        <taxon>Agaricomycetes</taxon>
        <taxon>Agaricomycetidae</taxon>
        <taxon>Agaricales</taxon>
        <taxon>Pleurotineae</taxon>
        <taxon>Pterulaceae</taxon>
        <taxon>Pterulicium</taxon>
    </lineage>
</organism>